<keyword evidence="1" id="KW-0472">Membrane</keyword>
<sequence>MYVLKTPCPYAEIVWLFLCPIYFKVCFGLWGTLNGNKQNELLQVAPDRRIRWKRGRVAVAGAERLCYYSICQRTVWKHRHYIFSNDDGCIHLSERATPVITGKAGGYFSSSPTL</sequence>
<keyword evidence="1" id="KW-1133">Transmembrane helix</keyword>
<dbReference type="AlphaFoldDB" id="A0AAV4NTU3"/>
<comment type="caution">
    <text evidence="2">The sequence shown here is derived from an EMBL/GenBank/DDBJ whole genome shotgun (WGS) entry which is preliminary data.</text>
</comment>
<feature type="transmembrane region" description="Helical" evidence="1">
    <location>
        <begin position="13"/>
        <end position="33"/>
    </location>
</feature>
<dbReference type="EMBL" id="BPLQ01001897">
    <property type="protein sequence ID" value="GIX86532.1"/>
    <property type="molecule type" value="Genomic_DNA"/>
</dbReference>
<keyword evidence="3" id="KW-1185">Reference proteome</keyword>
<accession>A0AAV4NTU3</accession>
<gene>
    <name evidence="2" type="ORF">CDAR_180411</name>
</gene>
<evidence type="ECO:0008006" key="4">
    <source>
        <dbReference type="Google" id="ProtNLM"/>
    </source>
</evidence>
<keyword evidence="1" id="KW-0812">Transmembrane</keyword>
<evidence type="ECO:0000313" key="2">
    <source>
        <dbReference type="EMBL" id="GIX86532.1"/>
    </source>
</evidence>
<reference evidence="2 3" key="1">
    <citation type="submission" date="2021-06" db="EMBL/GenBank/DDBJ databases">
        <title>Caerostris darwini draft genome.</title>
        <authorList>
            <person name="Kono N."/>
            <person name="Arakawa K."/>
        </authorList>
    </citation>
    <scope>NUCLEOTIDE SEQUENCE [LARGE SCALE GENOMIC DNA]</scope>
</reference>
<organism evidence="2 3">
    <name type="scientific">Caerostris darwini</name>
    <dbReference type="NCBI Taxonomy" id="1538125"/>
    <lineage>
        <taxon>Eukaryota</taxon>
        <taxon>Metazoa</taxon>
        <taxon>Ecdysozoa</taxon>
        <taxon>Arthropoda</taxon>
        <taxon>Chelicerata</taxon>
        <taxon>Arachnida</taxon>
        <taxon>Araneae</taxon>
        <taxon>Araneomorphae</taxon>
        <taxon>Entelegynae</taxon>
        <taxon>Araneoidea</taxon>
        <taxon>Araneidae</taxon>
        <taxon>Caerostris</taxon>
    </lineage>
</organism>
<protein>
    <recommendedName>
        <fullName evidence="4">Secreted protein</fullName>
    </recommendedName>
</protein>
<name>A0AAV4NTU3_9ARAC</name>
<proteinExistence type="predicted"/>
<evidence type="ECO:0000256" key="1">
    <source>
        <dbReference type="SAM" id="Phobius"/>
    </source>
</evidence>
<evidence type="ECO:0000313" key="3">
    <source>
        <dbReference type="Proteomes" id="UP001054837"/>
    </source>
</evidence>
<dbReference type="Proteomes" id="UP001054837">
    <property type="component" value="Unassembled WGS sequence"/>
</dbReference>